<keyword evidence="3" id="KW-1185">Reference proteome</keyword>
<dbReference type="AlphaFoldDB" id="A0A4C1VJZ1"/>
<evidence type="ECO:0000313" key="3">
    <source>
        <dbReference type="Proteomes" id="UP000299102"/>
    </source>
</evidence>
<organism evidence="2 3">
    <name type="scientific">Eumeta variegata</name>
    <name type="common">Bagworm moth</name>
    <name type="synonym">Eumeta japonica</name>
    <dbReference type="NCBI Taxonomy" id="151549"/>
    <lineage>
        <taxon>Eukaryota</taxon>
        <taxon>Metazoa</taxon>
        <taxon>Ecdysozoa</taxon>
        <taxon>Arthropoda</taxon>
        <taxon>Hexapoda</taxon>
        <taxon>Insecta</taxon>
        <taxon>Pterygota</taxon>
        <taxon>Neoptera</taxon>
        <taxon>Endopterygota</taxon>
        <taxon>Lepidoptera</taxon>
        <taxon>Glossata</taxon>
        <taxon>Ditrysia</taxon>
        <taxon>Tineoidea</taxon>
        <taxon>Psychidae</taxon>
        <taxon>Oiketicinae</taxon>
        <taxon>Eumeta</taxon>
    </lineage>
</organism>
<feature type="domain" description="Endonuclease/exonuclease/phosphatase" evidence="1">
    <location>
        <begin position="4"/>
        <end position="100"/>
    </location>
</feature>
<evidence type="ECO:0000259" key="1">
    <source>
        <dbReference type="Pfam" id="PF14529"/>
    </source>
</evidence>
<accession>A0A4C1VJZ1</accession>
<dbReference type="EMBL" id="BGZK01000356">
    <property type="protein sequence ID" value="GBP38913.1"/>
    <property type="molecule type" value="Genomic_DNA"/>
</dbReference>
<evidence type="ECO:0000313" key="2">
    <source>
        <dbReference type="EMBL" id="GBP38913.1"/>
    </source>
</evidence>
<dbReference type="GO" id="GO:0003824">
    <property type="term" value="F:catalytic activity"/>
    <property type="evidence" value="ECO:0007669"/>
    <property type="project" value="InterPro"/>
</dbReference>
<dbReference type="InterPro" id="IPR005135">
    <property type="entry name" value="Endo/exonuclease/phosphatase"/>
</dbReference>
<name>A0A4C1VJZ1_EUMVA</name>
<sequence>MFRSDLKALLVLEDAVILFGDLNSKSTSWNCNYSNRNGRKMVVLAEDLHFNIVTPLTPIHYLSNDNHRPDILDIALMKGVSLKLGCIETLQCLDSDYRPVFMRLDFLAEDCPPLKNTITNW</sequence>
<protein>
    <recommendedName>
        <fullName evidence="1">Endonuclease/exonuclease/phosphatase domain-containing protein</fullName>
    </recommendedName>
</protein>
<dbReference type="Pfam" id="PF14529">
    <property type="entry name" value="Exo_endo_phos_2"/>
    <property type="match status" value="1"/>
</dbReference>
<dbReference type="InterPro" id="IPR036691">
    <property type="entry name" value="Endo/exonu/phosph_ase_sf"/>
</dbReference>
<dbReference type="OrthoDB" id="7487383at2759"/>
<dbReference type="Proteomes" id="UP000299102">
    <property type="component" value="Unassembled WGS sequence"/>
</dbReference>
<proteinExistence type="predicted"/>
<gene>
    <name evidence="2" type="ORF">EVAR_95662_1</name>
</gene>
<reference evidence="2 3" key="1">
    <citation type="journal article" date="2019" name="Commun. Biol.">
        <title>The bagworm genome reveals a unique fibroin gene that provides high tensile strength.</title>
        <authorList>
            <person name="Kono N."/>
            <person name="Nakamura H."/>
            <person name="Ohtoshi R."/>
            <person name="Tomita M."/>
            <person name="Numata K."/>
            <person name="Arakawa K."/>
        </authorList>
    </citation>
    <scope>NUCLEOTIDE SEQUENCE [LARGE SCALE GENOMIC DNA]</scope>
</reference>
<dbReference type="Gene3D" id="3.60.10.10">
    <property type="entry name" value="Endonuclease/exonuclease/phosphatase"/>
    <property type="match status" value="1"/>
</dbReference>
<comment type="caution">
    <text evidence="2">The sequence shown here is derived from an EMBL/GenBank/DDBJ whole genome shotgun (WGS) entry which is preliminary data.</text>
</comment>
<dbReference type="SUPFAM" id="SSF56219">
    <property type="entry name" value="DNase I-like"/>
    <property type="match status" value="1"/>
</dbReference>